<dbReference type="RefSeq" id="WP_032957905.1">
    <property type="nucleotide sequence ID" value="NZ_JANKBX010000008.1"/>
</dbReference>
<dbReference type="GO" id="GO:0005886">
    <property type="term" value="C:plasma membrane"/>
    <property type="evidence" value="ECO:0007669"/>
    <property type="project" value="TreeGrafter"/>
</dbReference>
<accession>A0AA40Y9X5</accession>
<keyword evidence="5 7" id="KW-1133">Transmembrane helix</keyword>
<feature type="domain" description="Glycosyltransferase 2-like" evidence="8">
    <location>
        <begin position="4"/>
        <end position="166"/>
    </location>
</feature>
<dbReference type="EMBL" id="JADUOV010000010">
    <property type="protein sequence ID" value="MBH1791173.1"/>
    <property type="molecule type" value="Genomic_DNA"/>
</dbReference>
<dbReference type="Pfam" id="PF00535">
    <property type="entry name" value="Glycos_transf_2"/>
    <property type="match status" value="1"/>
</dbReference>
<dbReference type="PANTHER" id="PTHR48090">
    <property type="entry name" value="UNDECAPRENYL-PHOSPHATE 4-DEOXY-4-FORMAMIDO-L-ARABINOSE TRANSFERASE-RELATED"/>
    <property type="match status" value="1"/>
</dbReference>
<evidence type="ECO:0000313" key="9">
    <source>
        <dbReference type="EMBL" id="MBH1791173.1"/>
    </source>
</evidence>
<dbReference type="Gene3D" id="3.90.550.10">
    <property type="entry name" value="Spore Coat Polysaccharide Biosynthesis Protein SpsA, Chain A"/>
    <property type="match status" value="1"/>
</dbReference>
<evidence type="ECO:0000256" key="1">
    <source>
        <dbReference type="ARBA" id="ARBA00004141"/>
    </source>
</evidence>
<dbReference type="GO" id="GO:0016757">
    <property type="term" value="F:glycosyltransferase activity"/>
    <property type="evidence" value="ECO:0007669"/>
    <property type="project" value="UniProtKB-KW"/>
</dbReference>
<evidence type="ECO:0000313" key="10">
    <source>
        <dbReference type="Proteomes" id="UP000634179"/>
    </source>
</evidence>
<evidence type="ECO:0000256" key="2">
    <source>
        <dbReference type="ARBA" id="ARBA00022676"/>
    </source>
</evidence>
<keyword evidence="4 7" id="KW-0812">Transmembrane</keyword>
<dbReference type="InterPro" id="IPR029044">
    <property type="entry name" value="Nucleotide-diphossugar_trans"/>
</dbReference>
<evidence type="ECO:0000256" key="3">
    <source>
        <dbReference type="ARBA" id="ARBA00022679"/>
    </source>
</evidence>
<dbReference type="SUPFAM" id="SSF53448">
    <property type="entry name" value="Nucleotide-diphospho-sugar transferases"/>
    <property type="match status" value="1"/>
</dbReference>
<gene>
    <name evidence="9" type="ORF">I5V89_14965</name>
</gene>
<evidence type="ECO:0000259" key="8">
    <source>
        <dbReference type="Pfam" id="PF00535"/>
    </source>
</evidence>
<protein>
    <submittedName>
        <fullName evidence="9">Glycosyltransferase family 2 protein</fullName>
    </submittedName>
</protein>
<feature type="transmembrane region" description="Helical" evidence="7">
    <location>
        <begin position="261"/>
        <end position="286"/>
    </location>
</feature>
<dbReference type="AlphaFoldDB" id="A0AA40Y9X5"/>
<dbReference type="InterPro" id="IPR050256">
    <property type="entry name" value="Glycosyltransferase_2"/>
</dbReference>
<dbReference type="CDD" id="cd04187">
    <property type="entry name" value="DPM1_like_bac"/>
    <property type="match status" value="1"/>
</dbReference>
<keyword evidence="6 7" id="KW-0472">Membrane</keyword>
<dbReference type="InterPro" id="IPR001173">
    <property type="entry name" value="Glyco_trans_2-like"/>
</dbReference>
<keyword evidence="3" id="KW-0808">Transferase</keyword>
<evidence type="ECO:0000256" key="7">
    <source>
        <dbReference type="SAM" id="Phobius"/>
    </source>
</evidence>
<evidence type="ECO:0000256" key="4">
    <source>
        <dbReference type="ARBA" id="ARBA00022692"/>
    </source>
</evidence>
<reference evidence="9" key="1">
    <citation type="submission" date="2020-11" db="EMBL/GenBank/DDBJ databases">
        <title>Enhanced detection system for hospital associated transmission using whole genome sequencing surveillance.</title>
        <authorList>
            <person name="Harrison L.H."/>
            <person name="Van Tyne D."/>
            <person name="Marsh J.W."/>
            <person name="Griffith M.P."/>
            <person name="Snyder D.J."/>
            <person name="Cooper V.S."/>
            <person name="Mustapha M."/>
        </authorList>
    </citation>
    <scope>NUCLEOTIDE SEQUENCE</scope>
    <source>
        <strain evidence="9">STEN00053</strain>
    </source>
</reference>
<sequence>MKISLVIPVFNEQEAIPIFYRAVQMLPGLEGHDLELVFVNDGSSDGTESVITALAAADPKVTLINFSRNFGKEPALLAGIHAARGDVVIPMDVDLQDPLELLPAMVEKFKAGADVVLARRVDRGSDGFLKRNSANWFYKLINAISESPVEANVGDFRLMSRPVVEAIKQLPENRLFMKGLLSWVGFSTDFVDYSRPERSAGVSKFNGWKLWNFALEGITSFSSAPLRVWTYVGSTIGFFSIAYGVWIVIDKLLHGNAVQGYSSLIAAILFLGAVQLIGIGVLGEYIGRIYSEVKRRPRYIVRSTVQHEKKD</sequence>
<keyword evidence="2" id="KW-0328">Glycosyltransferase</keyword>
<dbReference type="Proteomes" id="UP000634179">
    <property type="component" value="Unassembled WGS sequence"/>
</dbReference>
<feature type="transmembrane region" description="Helical" evidence="7">
    <location>
        <begin position="228"/>
        <end position="249"/>
    </location>
</feature>
<organism evidence="9 10">
    <name type="scientific">Stenotrophomonas maltophilia</name>
    <name type="common">Pseudomonas maltophilia</name>
    <name type="synonym">Xanthomonas maltophilia</name>
    <dbReference type="NCBI Taxonomy" id="40324"/>
    <lineage>
        <taxon>Bacteria</taxon>
        <taxon>Pseudomonadati</taxon>
        <taxon>Pseudomonadota</taxon>
        <taxon>Gammaproteobacteria</taxon>
        <taxon>Lysobacterales</taxon>
        <taxon>Lysobacteraceae</taxon>
        <taxon>Stenotrophomonas</taxon>
        <taxon>Stenotrophomonas maltophilia group</taxon>
    </lineage>
</organism>
<evidence type="ECO:0000256" key="6">
    <source>
        <dbReference type="ARBA" id="ARBA00023136"/>
    </source>
</evidence>
<comment type="caution">
    <text evidence="9">The sequence shown here is derived from an EMBL/GenBank/DDBJ whole genome shotgun (WGS) entry which is preliminary data.</text>
</comment>
<name>A0AA40Y9X5_STEMA</name>
<dbReference type="PANTHER" id="PTHR48090:SF1">
    <property type="entry name" value="PROPHAGE BACTOPRENOL GLUCOSYL TRANSFERASE HOMOLOG"/>
    <property type="match status" value="1"/>
</dbReference>
<evidence type="ECO:0000256" key="5">
    <source>
        <dbReference type="ARBA" id="ARBA00022989"/>
    </source>
</evidence>
<comment type="subcellular location">
    <subcellularLocation>
        <location evidence="1">Membrane</location>
        <topology evidence="1">Multi-pass membrane protein</topology>
    </subcellularLocation>
</comment>
<proteinExistence type="predicted"/>